<dbReference type="RefSeq" id="WP_012465480.1">
    <property type="nucleotide sequence ID" value="NC_010803.1"/>
</dbReference>
<feature type="transmembrane region" description="Helical" evidence="6">
    <location>
        <begin position="84"/>
        <end position="103"/>
    </location>
</feature>
<dbReference type="Proteomes" id="UP000008841">
    <property type="component" value="Chromosome"/>
</dbReference>
<accession>B3EGG2</accession>
<keyword evidence="5 6" id="KW-0472">Membrane</keyword>
<evidence type="ECO:0000313" key="7">
    <source>
        <dbReference type="EMBL" id="ACD89599.1"/>
    </source>
</evidence>
<name>B3EGG2_CHLL2</name>
<proteinExistence type="predicted"/>
<feature type="transmembrane region" description="Helical" evidence="6">
    <location>
        <begin position="123"/>
        <end position="142"/>
    </location>
</feature>
<keyword evidence="2" id="KW-1003">Cell membrane</keyword>
<evidence type="ECO:0000256" key="5">
    <source>
        <dbReference type="ARBA" id="ARBA00023136"/>
    </source>
</evidence>
<dbReference type="AlphaFoldDB" id="B3EGG2"/>
<dbReference type="HOGENOM" id="CLU_139727_0_0_10"/>
<evidence type="ECO:0000256" key="3">
    <source>
        <dbReference type="ARBA" id="ARBA00022692"/>
    </source>
</evidence>
<dbReference type="Pfam" id="PF06146">
    <property type="entry name" value="PsiE"/>
    <property type="match status" value="1"/>
</dbReference>
<evidence type="ECO:0000313" key="8">
    <source>
        <dbReference type="Proteomes" id="UP000008841"/>
    </source>
</evidence>
<comment type="subcellular location">
    <subcellularLocation>
        <location evidence="1">Cell membrane</location>
        <topology evidence="1">Multi-pass membrane protein</topology>
    </subcellularLocation>
</comment>
<organism evidence="7 8">
    <name type="scientific">Chlorobium limicola (strain DSM 245 / NBRC 103803 / 6330)</name>
    <dbReference type="NCBI Taxonomy" id="290315"/>
    <lineage>
        <taxon>Bacteria</taxon>
        <taxon>Pseudomonadati</taxon>
        <taxon>Chlorobiota</taxon>
        <taxon>Chlorobiia</taxon>
        <taxon>Chlorobiales</taxon>
        <taxon>Chlorobiaceae</taxon>
        <taxon>Chlorobium/Pelodictyon group</taxon>
        <taxon>Chlorobium</taxon>
    </lineage>
</organism>
<dbReference type="InterPro" id="IPR020948">
    <property type="entry name" value="P_starv_induced_PsiE-like"/>
</dbReference>
<dbReference type="KEGG" id="cli:Clim_0506"/>
<sequence>MKIRFEAYLLQVLHGFNHFLHALVAIALVMASLMVVWEFSVAVMHSFEKNDLAHGFLQALGSLFIVWTLSSLIAAEINYVQTGVFHVEVFIEVAMITLLRQLIVEPVNVATGAQNLESIFNAWHYGLLLSALLVTGILHKLVTSSDKKKENV</sequence>
<evidence type="ECO:0000256" key="2">
    <source>
        <dbReference type="ARBA" id="ARBA00022475"/>
    </source>
</evidence>
<keyword evidence="4 6" id="KW-1133">Transmembrane helix</keyword>
<reference evidence="7 8" key="1">
    <citation type="submission" date="2008-05" db="EMBL/GenBank/DDBJ databases">
        <title>Complete sequence of Chlorobium limicola DSM 245.</title>
        <authorList>
            <consortium name="US DOE Joint Genome Institute"/>
            <person name="Lucas S."/>
            <person name="Copeland A."/>
            <person name="Lapidus A."/>
            <person name="Glavina del Rio T."/>
            <person name="Dalin E."/>
            <person name="Tice H."/>
            <person name="Bruce D."/>
            <person name="Goodwin L."/>
            <person name="Pitluck S."/>
            <person name="Schmutz J."/>
            <person name="Larimer F."/>
            <person name="Land M."/>
            <person name="Hauser L."/>
            <person name="Kyrpides N."/>
            <person name="Ovchinnikova G."/>
            <person name="Zhao F."/>
            <person name="Li T."/>
            <person name="Liu Z."/>
            <person name="Overmann J."/>
            <person name="Bryant D.A."/>
            <person name="Richardson P."/>
        </authorList>
    </citation>
    <scope>NUCLEOTIDE SEQUENCE [LARGE SCALE GENOMIC DNA]</scope>
    <source>
        <strain evidence="8">DSM 245 / NBRC 103803 / 6330</strain>
    </source>
</reference>
<dbReference type="GO" id="GO:0005886">
    <property type="term" value="C:plasma membrane"/>
    <property type="evidence" value="ECO:0007669"/>
    <property type="project" value="UniProtKB-SubCell"/>
</dbReference>
<feature type="transmembrane region" description="Helical" evidence="6">
    <location>
        <begin position="56"/>
        <end position="77"/>
    </location>
</feature>
<evidence type="ECO:0008006" key="9">
    <source>
        <dbReference type="Google" id="ProtNLM"/>
    </source>
</evidence>
<evidence type="ECO:0000256" key="1">
    <source>
        <dbReference type="ARBA" id="ARBA00004651"/>
    </source>
</evidence>
<dbReference type="STRING" id="290315.Clim_0506"/>
<dbReference type="eggNOG" id="COG3431">
    <property type="taxonomic scope" value="Bacteria"/>
</dbReference>
<evidence type="ECO:0000256" key="4">
    <source>
        <dbReference type="ARBA" id="ARBA00022989"/>
    </source>
</evidence>
<gene>
    <name evidence="7" type="ordered locus">Clim_0506</name>
</gene>
<evidence type="ECO:0000256" key="6">
    <source>
        <dbReference type="SAM" id="Phobius"/>
    </source>
</evidence>
<keyword evidence="3 6" id="KW-0812">Transmembrane</keyword>
<protein>
    <recommendedName>
        <fullName evidence="9">Phosphate-starvation-inducible E-like protein</fullName>
    </recommendedName>
</protein>
<feature type="transmembrane region" description="Helical" evidence="6">
    <location>
        <begin position="12"/>
        <end position="36"/>
    </location>
</feature>
<dbReference type="EMBL" id="CP001097">
    <property type="protein sequence ID" value="ACD89599.1"/>
    <property type="molecule type" value="Genomic_DNA"/>
</dbReference>
<dbReference type="OrthoDB" id="8536455at2"/>